<accession>A0A0C9TLB4</accession>
<evidence type="ECO:0000256" key="1">
    <source>
        <dbReference type="SAM" id="MobiDB-lite"/>
    </source>
</evidence>
<feature type="non-terminal residue" evidence="2">
    <location>
        <position position="260"/>
    </location>
</feature>
<keyword evidence="3" id="KW-1185">Reference proteome</keyword>
<name>A0A0C9TLB4_SPHS4</name>
<dbReference type="EMBL" id="KN838028">
    <property type="protein sequence ID" value="KIJ22659.1"/>
    <property type="molecule type" value="Genomic_DNA"/>
</dbReference>
<dbReference type="Proteomes" id="UP000054279">
    <property type="component" value="Unassembled WGS sequence"/>
</dbReference>
<protein>
    <submittedName>
        <fullName evidence="2">Uncharacterized protein</fullName>
    </submittedName>
</protein>
<dbReference type="AlphaFoldDB" id="A0A0C9TLB4"/>
<sequence>MFLAKRNSVMAPHTPSPKMNLLNLVHSPGRTSVDLPSETPLHLDDQKTRTMSSSSYKPSEAPTNALGLDTTGTNCFLNEPTEYSMHTKWQDIPRPPPPAENKRIEAAQGLVSLKSPPVRLPSIGELLSPAHHRTDERKFLKLPPVEESNIPTPKLTVGTKHRCPYTVAGTPCPSTFVGKAELRRHVRHVHGAGELSLRQNLPISSRLGIATKSSGRSVRRNVLVCDGCGRFFESGRTDSLRRHKTRGACTKAQNTREQFE</sequence>
<evidence type="ECO:0000313" key="2">
    <source>
        <dbReference type="EMBL" id="KIJ22659.1"/>
    </source>
</evidence>
<dbReference type="HOGENOM" id="CLU_1071837_0_0_1"/>
<reference evidence="2 3" key="1">
    <citation type="submission" date="2014-06" db="EMBL/GenBank/DDBJ databases">
        <title>Evolutionary Origins and Diversification of the Mycorrhizal Mutualists.</title>
        <authorList>
            <consortium name="DOE Joint Genome Institute"/>
            <consortium name="Mycorrhizal Genomics Consortium"/>
            <person name="Kohler A."/>
            <person name="Kuo A."/>
            <person name="Nagy L.G."/>
            <person name="Floudas D."/>
            <person name="Copeland A."/>
            <person name="Barry K.W."/>
            <person name="Cichocki N."/>
            <person name="Veneault-Fourrey C."/>
            <person name="LaButti K."/>
            <person name="Lindquist E.A."/>
            <person name="Lipzen A."/>
            <person name="Lundell T."/>
            <person name="Morin E."/>
            <person name="Murat C."/>
            <person name="Riley R."/>
            <person name="Ohm R."/>
            <person name="Sun H."/>
            <person name="Tunlid A."/>
            <person name="Henrissat B."/>
            <person name="Grigoriev I.V."/>
            <person name="Hibbett D.S."/>
            <person name="Martin F."/>
        </authorList>
    </citation>
    <scope>NUCLEOTIDE SEQUENCE [LARGE SCALE GENOMIC DNA]</scope>
    <source>
        <strain evidence="2 3">SS14</strain>
    </source>
</reference>
<evidence type="ECO:0000313" key="3">
    <source>
        <dbReference type="Proteomes" id="UP000054279"/>
    </source>
</evidence>
<feature type="region of interest" description="Disordered" evidence="1">
    <location>
        <begin position="30"/>
        <end position="69"/>
    </location>
</feature>
<proteinExistence type="predicted"/>
<organism evidence="2 3">
    <name type="scientific">Sphaerobolus stellatus (strain SS14)</name>
    <dbReference type="NCBI Taxonomy" id="990650"/>
    <lineage>
        <taxon>Eukaryota</taxon>
        <taxon>Fungi</taxon>
        <taxon>Dikarya</taxon>
        <taxon>Basidiomycota</taxon>
        <taxon>Agaricomycotina</taxon>
        <taxon>Agaricomycetes</taxon>
        <taxon>Phallomycetidae</taxon>
        <taxon>Geastrales</taxon>
        <taxon>Sphaerobolaceae</taxon>
        <taxon>Sphaerobolus</taxon>
    </lineage>
</organism>
<gene>
    <name evidence="2" type="ORF">M422DRAFT_39978</name>
</gene>